<protein>
    <submittedName>
        <fullName evidence="5">Membrane protein</fullName>
    </submittedName>
</protein>
<feature type="transmembrane region" description="Helical" evidence="3">
    <location>
        <begin position="153"/>
        <end position="174"/>
    </location>
</feature>
<feature type="region of interest" description="Disordered" evidence="2">
    <location>
        <begin position="1"/>
        <end position="21"/>
    </location>
</feature>
<dbReference type="Proteomes" id="UP000612808">
    <property type="component" value="Unassembled WGS sequence"/>
</dbReference>
<feature type="transmembrane region" description="Helical" evidence="3">
    <location>
        <begin position="124"/>
        <end position="146"/>
    </location>
</feature>
<dbReference type="PANTHER" id="PTHR12715">
    <property type="entry name" value="TRANSPORTER, DRUG/METABOLITE EXPORTER FAMILY"/>
    <property type="match status" value="1"/>
</dbReference>
<feature type="transmembrane region" description="Helical" evidence="3">
    <location>
        <begin position="98"/>
        <end position="118"/>
    </location>
</feature>
<keyword evidence="3" id="KW-0812">Transmembrane</keyword>
<keyword evidence="6" id="KW-1185">Reference proteome</keyword>
<accession>A0A8J3J7Z4</accession>
<evidence type="ECO:0000313" key="5">
    <source>
        <dbReference type="EMBL" id="GID11068.1"/>
    </source>
</evidence>
<feature type="transmembrane region" description="Helical" evidence="3">
    <location>
        <begin position="296"/>
        <end position="313"/>
    </location>
</feature>
<dbReference type="GO" id="GO:0016020">
    <property type="term" value="C:membrane"/>
    <property type="evidence" value="ECO:0007669"/>
    <property type="project" value="InterPro"/>
</dbReference>
<dbReference type="PANTHER" id="PTHR12715:SF4">
    <property type="entry name" value="EAMA DOMAIN-CONTAINING PROTEIN"/>
    <property type="match status" value="1"/>
</dbReference>
<organism evidence="5 6">
    <name type="scientific">Actinocatenispora rupis</name>
    <dbReference type="NCBI Taxonomy" id="519421"/>
    <lineage>
        <taxon>Bacteria</taxon>
        <taxon>Bacillati</taxon>
        <taxon>Actinomycetota</taxon>
        <taxon>Actinomycetes</taxon>
        <taxon>Micromonosporales</taxon>
        <taxon>Micromonosporaceae</taxon>
        <taxon>Actinocatenispora</taxon>
    </lineage>
</organism>
<name>A0A8J3J7Z4_9ACTN</name>
<dbReference type="InterPro" id="IPR037185">
    <property type="entry name" value="EmrE-like"/>
</dbReference>
<dbReference type="Pfam" id="PF00892">
    <property type="entry name" value="EamA"/>
    <property type="match status" value="2"/>
</dbReference>
<feature type="transmembrane region" description="Helical" evidence="3">
    <location>
        <begin position="210"/>
        <end position="229"/>
    </location>
</feature>
<evidence type="ECO:0000256" key="3">
    <source>
        <dbReference type="SAM" id="Phobius"/>
    </source>
</evidence>
<dbReference type="InterPro" id="IPR000620">
    <property type="entry name" value="EamA_dom"/>
</dbReference>
<feature type="domain" description="EamA" evidence="4">
    <location>
        <begin position="31"/>
        <end position="169"/>
    </location>
</feature>
<evidence type="ECO:0000256" key="1">
    <source>
        <dbReference type="ARBA" id="ARBA00007362"/>
    </source>
</evidence>
<comment type="similarity">
    <text evidence="1">Belongs to the EamA transporter family.</text>
</comment>
<proteinExistence type="inferred from homology"/>
<keyword evidence="3" id="KW-1133">Transmembrane helix</keyword>
<feature type="transmembrane region" description="Helical" evidence="3">
    <location>
        <begin position="29"/>
        <end position="48"/>
    </location>
</feature>
<dbReference type="EMBL" id="BOMB01000010">
    <property type="protein sequence ID" value="GID11068.1"/>
    <property type="molecule type" value="Genomic_DNA"/>
</dbReference>
<comment type="caution">
    <text evidence="5">The sequence shown here is derived from an EMBL/GenBank/DDBJ whole genome shotgun (WGS) entry which is preliminary data.</text>
</comment>
<feature type="transmembrane region" description="Helical" evidence="3">
    <location>
        <begin position="272"/>
        <end position="290"/>
    </location>
</feature>
<feature type="transmembrane region" description="Helical" evidence="3">
    <location>
        <begin position="60"/>
        <end position="78"/>
    </location>
</feature>
<feature type="transmembrane region" description="Helical" evidence="3">
    <location>
        <begin position="241"/>
        <end position="265"/>
    </location>
</feature>
<feature type="transmembrane region" description="Helical" evidence="3">
    <location>
        <begin position="180"/>
        <end position="198"/>
    </location>
</feature>
<feature type="domain" description="EamA" evidence="4">
    <location>
        <begin position="181"/>
        <end position="313"/>
    </location>
</feature>
<evidence type="ECO:0000256" key="2">
    <source>
        <dbReference type="SAM" id="MobiDB-lite"/>
    </source>
</evidence>
<sequence length="348" mass="35650">MTTDSRRTPPAAAGRLADVPTPPRRTAPLTLVAAAVTVLLWASAFVAIRQVGHVLSPGPVALGRLVVASLVLGVVVLFRRERTGAPTATGWPRGRAWLLVVVCGVAWFGIYNVALNAAERRVDAGTAAMLVNIGPILVAVLAGLLLREGFPRALLVGSLVAFAGVVVIGLATSSGGGADGWGVVLCLVSAVAYAVGVVSQKPLLATVSALRVTWLASTVAAVCCLPYAPSLVREVAAAPSAALWVVFLGVGPTALAFTTWAYALARTSAGRAGTTTYLVPPLAILLGWLLLGEVPVALAFAGGALCLFGVWLSRRRPRIRTVVAGGRPEPAGPRPPEPSAAQPVAEPD</sequence>
<dbReference type="RefSeq" id="WP_203656816.1">
    <property type="nucleotide sequence ID" value="NZ_BAAAZM010000019.1"/>
</dbReference>
<dbReference type="InterPro" id="IPR052756">
    <property type="entry name" value="Alkyne_AA_exporter"/>
</dbReference>
<gene>
    <name evidence="5" type="ORF">Aru02nite_19570</name>
</gene>
<reference evidence="5" key="1">
    <citation type="submission" date="2021-01" db="EMBL/GenBank/DDBJ databases">
        <title>Whole genome shotgun sequence of Actinocatenispora rupis NBRC 107355.</title>
        <authorList>
            <person name="Komaki H."/>
            <person name="Tamura T."/>
        </authorList>
    </citation>
    <scope>NUCLEOTIDE SEQUENCE</scope>
    <source>
        <strain evidence="5">NBRC 107355</strain>
    </source>
</reference>
<keyword evidence="3" id="KW-0472">Membrane</keyword>
<dbReference type="Gene3D" id="1.10.3730.20">
    <property type="match status" value="1"/>
</dbReference>
<evidence type="ECO:0000259" key="4">
    <source>
        <dbReference type="Pfam" id="PF00892"/>
    </source>
</evidence>
<feature type="region of interest" description="Disordered" evidence="2">
    <location>
        <begin position="324"/>
        <end position="348"/>
    </location>
</feature>
<dbReference type="AlphaFoldDB" id="A0A8J3J7Z4"/>
<evidence type="ECO:0000313" key="6">
    <source>
        <dbReference type="Proteomes" id="UP000612808"/>
    </source>
</evidence>
<dbReference type="SUPFAM" id="SSF103481">
    <property type="entry name" value="Multidrug resistance efflux transporter EmrE"/>
    <property type="match status" value="2"/>
</dbReference>